<evidence type="ECO:0000256" key="3">
    <source>
        <dbReference type="ARBA" id="ARBA00022475"/>
    </source>
</evidence>
<dbReference type="InterPro" id="IPR003004">
    <property type="entry name" value="GspF/PilC"/>
</dbReference>
<evidence type="ECO:0000256" key="4">
    <source>
        <dbReference type="ARBA" id="ARBA00022692"/>
    </source>
</evidence>
<evidence type="ECO:0000313" key="9">
    <source>
        <dbReference type="EMBL" id="MDQ0188332.1"/>
    </source>
</evidence>
<evidence type="ECO:0000256" key="7">
    <source>
        <dbReference type="SAM" id="Phobius"/>
    </source>
</evidence>
<comment type="caution">
    <text evidence="9">The sequence shown here is derived from an EMBL/GenBank/DDBJ whole genome shotgun (WGS) entry which is preliminary data.</text>
</comment>
<dbReference type="Gene3D" id="1.20.81.30">
    <property type="entry name" value="Type II secretion system (T2SS), domain F"/>
    <property type="match status" value="2"/>
</dbReference>
<evidence type="ECO:0000313" key="10">
    <source>
        <dbReference type="Proteomes" id="UP001232973"/>
    </source>
</evidence>
<dbReference type="Pfam" id="PF00482">
    <property type="entry name" value="T2SSF"/>
    <property type="match status" value="2"/>
</dbReference>
<keyword evidence="4 7" id="KW-0812">Transmembrane</keyword>
<gene>
    <name evidence="9" type="ORF">J2S03_000136</name>
</gene>
<keyword evidence="3" id="KW-1003">Cell membrane</keyword>
<keyword evidence="5 7" id="KW-1133">Transmembrane helix</keyword>
<feature type="domain" description="Type II secretion system protein GspF" evidence="8">
    <location>
        <begin position="37"/>
        <end position="156"/>
    </location>
</feature>
<sequence>MPRFRKLRLFWPGGALWDRLHQRLLPRASTRDLDRLADHMASLLEAGLPVQQAVHHLRQHPVTKTQKLWLESAAAAVEEGRSLADGWQSMAPALLQTLLTAGERSGHVAKALRAWSQHVQQRRRVVSEWVRLVSYPAVLLVLMCGLLVFVSRVVLPMFVSVYGSLGLRLSGPTRTVADILTLLPDAVGVGAALVVAGAGLAIVLRSCLPAAWARLRPSLPGARWIRLSKTRTVAQLLNLLLGAGIALTDALAGLAQADGPRWLRDAAHRSSGRVLEGYPVAQVFEGDWDPLLGVLLSWAEQTGELESAFRRVETYTAQMLSTRLKRVVQTLEPTLLVLMGLLVTASMYIVYVPMYDMMTAISNGQVHA</sequence>
<comment type="subcellular location">
    <subcellularLocation>
        <location evidence="1">Cell membrane</location>
        <topology evidence="1">Multi-pass membrane protein</topology>
    </subcellularLocation>
</comment>
<feature type="transmembrane region" description="Helical" evidence="7">
    <location>
        <begin position="236"/>
        <end position="255"/>
    </location>
</feature>
<dbReference type="InterPro" id="IPR018076">
    <property type="entry name" value="T2SS_GspF_dom"/>
</dbReference>
<protein>
    <submittedName>
        <fullName evidence="9">Type II secretory pathway component PulF</fullName>
    </submittedName>
</protein>
<evidence type="ECO:0000256" key="2">
    <source>
        <dbReference type="ARBA" id="ARBA00005745"/>
    </source>
</evidence>
<evidence type="ECO:0000256" key="1">
    <source>
        <dbReference type="ARBA" id="ARBA00004651"/>
    </source>
</evidence>
<keyword evidence="6 7" id="KW-0472">Membrane</keyword>
<accession>A0ABT9XDG1</accession>
<dbReference type="EMBL" id="JAUSTP010000001">
    <property type="protein sequence ID" value="MDQ0188332.1"/>
    <property type="molecule type" value="Genomic_DNA"/>
</dbReference>
<feature type="transmembrane region" description="Helical" evidence="7">
    <location>
        <begin position="334"/>
        <end position="352"/>
    </location>
</feature>
<proteinExistence type="inferred from homology"/>
<organism evidence="9 10">
    <name type="scientific">Alicyclobacillus cycloheptanicus</name>
    <dbReference type="NCBI Taxonomy" id="1457"/>
    <lineage>
        <taxon>Bacteria</taxon>
        <taxon>Bacillati</taxon>
        <taxon>Bacillota</taxon>
        <taxon>Bacilli</taxon>
        <taxon>Bacillales</taxon>
        <taxon>Alicyclobacillaceae</taxon>
        <taxon>Alicyclobacillus</taxon>
    </lineage>
</organism>
<name>A0ABT9XDG1_9BACL</name>
<dbReference type="PANTHER" id="PTHR30012">
    <property type="entry name" value="GENERAL SECRETION PATHWAY PROTEIN"/>
    <property type="match status" value="1"/>
</dbReference>
<evidence type="ECO:0000259" key="8">
    <source>
        <dbReference type="Pfam" id="PF00482"/>
    </source>
</evidence>
<dbReference type="InterPro" id="IPR042094">
    <property type="entry name" value="T2SS_GspF_sf"/>
</dbReference>
<evidence type="ECO:0000256" key="5">
    <source>
        <dbReference type="ARBA" id="ARBA00022989"/>
    </source>
</evidence>
<dbReference type="Proteomes" id="UP001232973">
    <property type="component" value="Unassembled WGS sequence"/>
</dbReference>
<comment type="similarity">
    <text evidence="2">Belongs to the GSP F family.</text>
</comment>
<evidence type="ECO:0000256" key="6">
    <source>
        <dbReference type="ARBA" id="ARBA00023136"/>
    </source>
</evidence>
<dbReference type="RefSeq" id="WP_274455736.1">
    <property type="nucleotide sequence ID" value="NZ_CP067097.1"/>
</dbReference>
<reference evidence="9 10" key="1">
    <citation type="submission" date="2023-07" db="EMBL/GenBank/DDBJ databases">
        <title>Genomic Encyclopedia of Type Strains, Phase IV (KMG-IV): sequencing the most valuable type-strain genomes for metagenomic binning, comparative biology and taxonomic classification.</title>
        <authorList>
            <person name="Goeker M."/>
        </authorList>
    </citation>
    <scope>NUCLEOTIDE SEQUENCE [LARGE SCALE GENOMIC DNA]</scope>
    <source>
        <strain evidence="9 10">DSM 4006</strain>
    </source>
</reference>
<dbReference type="PANTHER" id="PTHR30012:SF0">
    <property type="entry name" value="TYPE II SECRETION SYSTEM PROTEIN F-RELATED"/>
    <property type="match status" value="1"/>
</dbReference>
<dbReference type="PRINTS" id="PR00812">
    <property type="entry name" value="BCTERIALGSPF"/>
</dbReference>
<feature type="transmembrane region" description="Helical" evidence="7">
    <location>
        <begin position="132"/>
        <end position="155"/>
    </location>
</feature>
<keyword evidence="10" id="KW-1185">Reference proteome</keyword>
<feature type="transmembrane region" description="Helical" evidence="7">
    <location>
        <begin position="189"/>
        <end position="215"/>
    </location>
</feature>
<feature type="domain" description="Type II secretion system protein GspF" evidence="8">
    <location>
        <begin position="235"/>
        <end position="353"/>
    </location>
</feature>